<keyword evidence="1" id="KW-1133">Transmembrane helix</keyword>
<reference evidence="2 3" key="1">
    <citation type="submission" date="2015-12" db="EMBL/GenBank/DDBJ databases">
        <title>The genome of Folsomia candida.</title>
        <authorList>
            <person name="Faddeeva A."/>
            <person name="Derks M.F."/>
            <person name="Anvar Y."/>
            <person name="Smit S."/>
            <person name="Van Straalen N."/>
            <person name="Roelofs D."/>
        </authorList>
    </citation>
    <scope>NUCLEOTIDE SEQUENCE [LARGE SCALE GENOMIC DNA]</scope>
    <source>
        <strain evidence="2 3">VU population</strain>
        <tissue evidence="2">Whole body</tissue>
    </source>
</reference>
<proteinExistence type="predicted"/>
<sequence length="586" mass="67307">MEIYNLAHYISLFSGCVVNLINYENINIPSTIKIPIWITRFTTIPFCNNAESEYGAFFSLRYKFILLDSNQESIPKCVPVEKKSKTPHRKNSGHPRGWKCLTRFYIYPPKGKPAGVLPPNLYEERFILEEIYKTSGNYRTHYHILVQHVAADLKLWAAEMRKIMHGYSGINMLLLLTRNNLIENFMFCCRYCRGCFQISKVAEVYNKISGKTPWCILGYKNPLVHGNIHFSEISRGNIKRDSILLNLVLGGNASLSFYDVKCLPLREEMPSSFGENTIFLQDQCSSDVIIRPTIMTKYNVSVELVTNLYPYGFLRCSKARMPQTSLRNLVNVFPMNVWICVIATLILPGLFILLVSKEHWYNNLYLLLTGYYILLEQHSPNAVNSKRETHIYFVSATWILMSLVITNLIRGDNVHSTISPIRVQPYENFRQLIKNRFTFVDETTTIEMMGMKMYNSGFYAAEALALLTIETSSSVVSIQIRKDMRDLGVLKNYTGTKVDIWTKFPTQIMETSSTFSCAEEKIAYLCWLGKLQETKALLEKYRPGPEYSIGKEYVAVVPSGWVLRNVIDPQVLSRIKALHESGIAKK</sequence>
<organism evidence="2 3">
    <name type="scientific">Folsomia candida</name>
    <name type="common">Springtail</name>
    <dbReference type="NCBI Taxonomy" id="158441"/>
    <lineage>
        <taxon>Eukaryota</taxon>
        <taxon>Metazoa</taxon>
        <taxon>Ecdysozoa</taxon>
        <taxon>Arthropoda</taxon>
        <taxon>Hexapoda</taxon>
        <taxon>Collembola</taxon>
        <taxon>Entomobryomorpha</taxon>
        <taxon>Isotomoidea</taxon>
        <taxon>Isotomidae</taxon>
        <taxon>Proisotominae</taxon>
        <taxon>Folsomia</taxon>
    </lineage>
</organism>
<dbReference type="Proteomes" id="UP000198287">
    <property type="component" value="Unassembled WGS sequence"/>
</dbReference>
<accession>A0A226D3M9</accession>
<dbReference type="AlphaFoldDB" id="A0A226D3M9"/>
<feature type="transmembrane region" description="Helical" evidence="1">
    <location>
        <begin position="389"/>
        <end position="409"/>
    </location>
</feature>
<keyword evidence="1" id="KW-0472">Membrane</keyword>
<gene>
    <name evidence="2" type="ORF">Fcan01_26468</name>
</gene>
<protein>
    <submittedName>
        <fullName evidence="2">Uncharacterized protein</fullName>
    </submittedName>
</protein>
<keyword evidence="1" id="KW-0812">Transmembrane</keyword>
<feature type="transmembrane region" description="Helical" evidence="1">
    <location>
        <begin position="360"/>
        <end position="377"/>
    </location>
</feature>
<comment type="caution">
    <text evidence="2">The sequence shown here is derived from an EMBL/GenBank/DDBJ whole genome shotgun (WGS) entry which is preliminary data.</text>
</comment>
<feature type="transmembrane region" description="Helical" evidence="1">
    <location>
        <begin position="458"/>
        <end position="478"/>
    </location>
</feature>
<feature type="transmembrane region" description="Helical" evidence="1">
    <location>
        <begin position="329"/>
        <end position="354"/>
    </location>
</feature>
<evidence type="ECO:0000313" key="2">
    <source>
        <dbReference type="EMBL" id="OXA38856.1"/>
    </source>
</evidence>
<evidence type="ECO:0000256" key="1">
    <source>
        <dbReference type="SAM" id="Phobius"/>
    </source>
</evidence>
<evidence type="ECO:0000313" key="3">
    <source>
        <dbReference type="Proteomes" id="UP000198287"/>
    </source>
</evidence>
<name>A0A226D3M9_FOLCA</name>
<dbReference type="EMBL" id="LNIX01000043">
    <property type="protein sequence ID" value="OXA38856.1"/>
    <property type="molecule type" value="Genomic_DNA"/>
</dbReference>
<keyword evidence="3" id="KW-1185">Reference proteome</keyword>